<evidence type="ECO:0000259" key="11">
    <source>
        <dbReference type="Pfam" id="PF03015"/>
    </source>
</evidence>
<dbReference type="EC" id="1.2.1.84" evidence="10"/>
<feature type="transmembrane region" description="Helical" evidence="10">
    <location>
        <begin position="353"/>
        <end position="369"/>
    </location>
</feature>
<comment type="function">
    <text evidence="10">Catalyzes the reduction of fatty acyl-CoA to fatty alcohols.</text>
</comment>
<dbReference type="GO" id="GO:0102965">
    <property type="term" value="F:alcohol-forming long-chain fatty acyl-CoA reductase activity"/>
    <property type="evidence" value="ECO:0007669"/>
    <property type="project" value="UniProtKB-EC"/>
</dbReference>
<dbReference type="Pfam" id="PF03015">
    <property type="entry name" value="Sterile"/>
    <property type="match status" value="1"/>
</dbReference>
<keyword evidence="4 10" id="KW-0812">Transmembrane</keyword>
<dbReference type="PANTHER" id="PTHR11011:SF45">
    <property type="entry name" value="FATTY ACYL-COA REDUCTASE CG8306-RELATED"/>
    <property type="match status" value="1"/>
</dbReference>
<dbReference type="CDD" id="cd05236">
    <property type="entry name" value="FAR-N_SDR_e"/>
    <property type="match status" value="1"/>
</dbReference>
<keyword evidence="3 10" id="KW-0444">Lipid biosynthesis</keyword>
<comment type="similarity">
    <text evidence="2 10">Belongs to the fatty acyl-CoA reductase family.</text>
</comment>
<accession>A0A8D8JGB7</accession>
<evidence type="ECO:0000256" key="2">
    <source>
        <dbReference type="ARBA" id="ARBA00005928"/>
    </source>
</evidence>
<dbReference type="GO" id="GO:0080019">
    <property type="term" value="F:alcohol-forming very long-chain fatty acyl-CoA reductase activity"/>
    <property type="evidence" value="ECO:0007669"/>
    <property type="project" value="InterPro"/>
</dbReference>
<evidence type="ECO:0000256" key="7">
    <source>
        <dbReference type="ARBA" id="ARBA00023098"/>
    </source>
</evidence>
<name>A0A8D8JGB7_CULPI</name>
<dbReference type="GO" id="GO:0005777">
    <property type="term" value="C:peroxisome"/>
    <property type="evidence" value="ECO:0007669"/>
    <property type="project" value="TreeGrafter"/>
</dbReference>
<keyword evidence="6 10" id="KW-1133">Transmembrane helix</keyword>
<dbReference type="EMBL" id="HBUE01174686">
    <property type="protein sequence ID" value="CAG6517028.1"/>
    <property type="molecule type" value="Transcribed_RNA"/>
</dbReference>
<evidence type="ECO:0000256" key="8">
    <source>
        <dbReference type="ARBA" id="ARBA00023136"/>
    </source>
</evidence>
<dbReference type="EMBL" id="HBUE01174687">
    <property type="protein sequence ID" value="CAG6517029.1"/>
    <property type="molecule type" value="Transcribed_RNA"/>
</dbReference>
<dbReference type="CDD" id="cd09071">
    <property type="entry name" value="FAR_C"/>
    <property type="match status" value="1"/>
</dbReference>
<dbReference type="Pfam" id="PF07993">
    <property type="entry name" value="NAD_binding_4"/>
    <property type="match status" value="1"/>
</dbReference>
<dbReference type="SUPFAM" id="SSF51735">
    <property type="entry name" value="NAD(P)-binding Rossmann-fold domains"/>
    <property type="match status" value="1"/>
</dbReference>
<dbReference type="InterPro" id="IPR036291">
    <property type="entry name" value="NAD(P)-bd_dom_sf"/>
</dbReference>
<dbReference type="GO" id="GO:0016020">
    <property type="term" value="C:membrane"/>
    <property type="evidence" value="ECO:0007669"/>
    <property type="project" value="UniProtKB-SubCell"/>
</dbReference>
<proteinExistence type="inferred from homology"/>
<protein>
    <recommendedName>
        <fullName evidence="10">Fatty acyl-CoA reductase</fullName>
        <ecNumber evidence="10">1.2.1.84</ecNumber>
    </recommendedName>
</protein>
<dbReference type="FunFam" id="3.40.50.720:FF:000143">
    <property type="entry name" value="Fatty acyl-CoA reductase"/>
    <property type="match status" value="1"/>
</dbReference>
<dbReference type="AlphaFoldDB" id="A0A8D8JGB7"/>
<evidence type="ECO:0000256" key="5">
    <source>
        <dbReference type="ARBA" id="ARBA00022857"/>
    </source>
</evidence>
<evidence type="ECO:0000256" key="10">
    <source>
        <dbReference type="RuleBase" id="RU363097"/>
    </source>
</evidence>
<feature type="domain" description="Thioester reductase (TE)" evidence="12">
    <location>
        <begin position="19"/>
        <end position="290"/>
    </location>
</feature>
<dbReference type="PANTHER" id="PTHR11011">
    <property type="entry name" value="MALE STERILITY PROTEIN 2-RELATED"/>
    <property type="match status" value="1"/>
</dbReference>
<dbReference type="EMBL" id="HBUE01280202">
    <property type="protein sequence ID" value="CAG6568547.1"/>
    <property type="molecule type" value="Transcribed_RNA"/>
</dbReference>
<feature type="domain" description="Fatty acyl-CoA reductase C-terminal" evidence="11">
    <location>
        <begin position="362"/>
        <end position="453"/>
    </location>
</feature>
<keyword evidence="10" id="KW-0560">Oxidoreductase</keyword>
<dbReference type="InterPro" id="IPR026055">
    <property type="entry name" value="FAR"/>
</dbReference>
<dbReference type="EMBL" id="HBUE01280201">
    <property type="protein sequence ID" value="CAG6568546.1"/>
    <property type="molecule type" value="Transcribed_RNA"/>
</dbReference>
<dbReference type="Gene3D" id="3.40.50.720">
    <property type="entry name" value="NAD(P)-binding Rossmann-like Domain"/>
    <property type="match status" value="1"/>
</dbReference>
<dbReference type="InterPro" id="IPR033640">
    <property type="entry name" value="FAR_C"/>
</dbReference>
<evidence type="ECO:0000256" key="9">
    <source>
        <dbReference type="ARBA" id="ARBA00052530"/>
    </source>
</evidence>
<evidence type="ECO:0000256" key="1">
    <source>
        <dbReference type="ARBA" id="ARBA00004141"/>
    </source>
</evidence>
<organism evidence="13">
    <name type="scientific">Culex pipiens</name>
    <name type="common">House mosquito</name>
    <dbReference type="NCBI Taxonomy" id="7175"/>
    <lineage>
        <taxon>Eukaryota</taxon>
        <taxon>Metazoa</taxon>
        <taxon>Ecdysozoa</taxon>
        <taxon>Arthropoda</taxon>
        <taxon>Hexapoda</taxon>
        <taxon>Insecta</taxon>
        <taxon>Pterygota</taxon>
        <taxon>Neoptera</taxon>
        <taxon>Endopterygota</taxon>
        <taxon>Diptera</taxon>
        <taxon>Nematocera</taxon>
        <taxon>Culicoidea</taxon>
        <taxon>Culicidae</taxon>
        <taxon>Culicinae</taxon>
        <taxon>Culicini</taxon>
        <taxon>Culex</taxon>
        <taxon>Culex</taxon>
    </lineage>
</organism>
<reference evidence="13" key="1">
    <citation type="submission" date="2021-05" db="EMBL/GenBank/DDBJ databases">
        <authorList>
            <person name="Alioto T."/>
            <person name="Alioto T."/>
            <person name="Gomez Garrido J."/>
        </authorList>
    </citation>
    <scope>NUCLEOTIDE SEQUENCE</scope>
</reference>
<dbReference type="GO" id="GO:0035336">
    <property type="term" value="P:long-chain fatty-acyl-CoA metabolic process"/>
    <property type="evidence" value="ECO:0007669"/>
    <property type="project" value="TreeGrafter"/>
</dbReference>
<feature type="transmembrane region" description="Helical" evidence="10">
    <location>
        <begin position="466"/>
        <end position="484"/>
    </location>
</feature>
<keyword evidence="8 10" id="KW-0472">Membrane</keyword>
<keyword evidence="5 10" id="KW-0521">NADP</keyword>
<evidence type="ECO:0000259" key="12">
    <source>
        <dbReference type="Pfam" id="PF07993"/>
    </source>
</evidence>
<feature type="transmembrane region" description="Helical" evidence="10">
    <location>
        <begin position="490"/>
        <end position="509"/>
    </location>
</feature>
<comment type="subcellular location">
    <subcellularLocation>
        <location evidence="1">Membrane</location>
        <topology evidence="1">Multi-pass membrane protein</topology>
    </subcellularLocation>
</comment>
<evidence type="ECO:0000313" key="13">
    <source>
        <dbReference type="EMBL" id="CAG6568546.1"/>
    </source>
</evidence>
<sequence>MNESISYVQKFYSNKNIFITGGTGFLGIAIVEKILRSCPDVAGIYLLMRPKKGKQIVERLRELTQNEVFETLLQQATSDLFCKLHAVAGDVGEEGLGLSSEDRVVLSKTIDIVIHSAATLDFQATLRPTVQINLLGTRRVMQLCKEMQNLKCVVHVSSAYVNSFLNETDEKLYKVHESAEKVIDLVNTLEDEALDQLTDELLKNHPNTYTFTKHLAEHEVNKLTHIVPCGIVRPSMITGAWKEPVPGWTISKNGPQGFLMGAAKGVIRRLPIGLDLVYDYIPVDIVVNQILVTGYHISDKSSSKISIYHCTSSTCNPFRWASVKDQVNDYLHKYPLKSAVWYPHLKFLSSLKLYKLSAVLVHFIPAYFLDLTTKIFGGRPILVRLHTNVWESLNRLEKFIFSEWKFNNPNVQELCQQLSAEDKQLFNIDIKSLQWPDYFIHLAQGVRRYLNNEHPKTLPAARKKNSILFVVDMIFKIFLLTSIWMLTSKLLGISTTSSILIIPILYLIFRLL</sequence>
<evidence type="ECO:0000256" key="6">
    <source>
        <dbReference type="ARBA" id="ARBA00022989"/>
    </source>
</evidence>
<keyword evidence="7 10" id="KW-0443">Lipid metabolism</keyword>
<dbReference type="InterPro" id="IPR013120">
    <property type="entry name" value="FAR_NAD-bd"/>
</dbReference>
<evidence type="ECO:0000256" key="3">
    <source>
        <dbReference type="ARBA" id="ARBA00022516"/>
    </source>
</evidence>
<comment type="catalytic activity">
    <reaction evidence="9 10">
        <text>a long-chain fatty acyl-CoA + 2 NADPH + 2 H(+) = a long-chain primary fatty alcohol + 2 NADP(+) + CoA</text>
        <dbReference type="Rhea" id="RHEA:52716"/>
        <dbReference type="ChEBI" id="CHEBI:15378"/>
        <dbReference type="ChEBI" id="CHEBI:57287"/>
        <dbReference type="ChEBI" id="CHEBI:57783"/>
        <dbReference type="ChEBI" id="CHEBI:58349"/>
        <dbReference type="ChEBI" id="CHEBI:77396"/>
        <dbReference type="ChEBI" id="CHEBI:83139"/>
        <dbReference type="EC" id="1.2.1.84"/>
    </reaction>
</comment>
<evidence type="ECO:0000256" key="4">
    <source>
        <dbReference type="ARBA" id="ARBA00022692"/>
    </source>
</evidence>